<keyword evidence="2" id="KW-1185">Reference proteome</keyword>
<organism evidence="1 2">
    <name type="scientific">Avena sativa</name>
    <name type="common">Oat</name>
    <dbReference type="NCBI Taxonomy" id="4498"/>
    <lineage>
        <taxon>Eukaryota</taxon>
        <taxon>Viridiplantae</taxon>
        <taxon>Streptophyta</taxon>
        <taxon>Embryophyta</taxon>
        <taxon>Tracheophyta</taxon>
        <taxon>Spermatophyta</taxon>
        <taxon>Magnoliopsida</taxon>
        <taxon>Liliopsida</taxon>
        <taxon>Poales</taxon>
        <taxon>Poaceae</taxon>
        <taxon>BOP clade</taxon>
        <taxon>Pooideae</taxon>
        <taxon>Poodae</taxon>
        <taxon>Poeae</taxon>
        <taxon>Poeae Chloroplast Group 1 (Aveneae type)</taxon>
        <taxon>Aveninae</taxon>
        <taxon>Avena</taxon>
    </lineage>
</organism>
<name>A0ACD5VHH5_AVESA</name>
<reference evidence="1" key="1">
    <citation type="submission" date="2021-05" db="EMBL/GenBank/DDBJ databases">
        <authorList>
            <person name="Scholz U."/>
            <person name="Mascher M."/>
            <person name="Fiebig A."/>
        </authorList>
    </citation>
    <scope>NUCLEOTIDE SEQUENCE [LARGE SCALE GENOMIC DNA]</scope>
</reference>
<evidence type="ECO:0000313" key="2">
    <source>
        <dbReference type="Proteomes" id="UP001732700"/>
    </source>
</evidence>
<dbReference type="EnsemblPlants" id="AVESA.00010b.r2.3AG0422980.1">
    <property type="protein sequence ID" value="AVESA.00010b.r2.3AG0422980.1.CDS"/>
    <property type="gene ID" value="AVESA.00010b.r2.3AG0422980"/>
</dbReference>
<reference evidence="1" key="2">
    <citation type="submission" date="2025-09" db="UniProtKB">
        <authorList>
            <consortium name="EnsemblPlants"/>
        </authorList>
    </citation>
    <scope>IDENTIFICATION</scope>
</reference>
<sequence length="982" mass="108717">MEFAVASKPLPSAPILQTPTQSPAPGTPILEEAAARRKKKMCKAEQKLHLAEKPQPSAQPHLQLTVSAEMILQEEVLLKHHLGSTQETTSVPGHAMKPVRHETPQAEDQGEGGVLAKKTHKEHKSSPSLSTAEIPILQQEAKVTNKRKRRKQKDPSSNFPLPLDPGQAQPQGTNAPHASKPLPAAPFHEAPAQSPAPMLEEVEAEVAMGKRKMRMDQKVATLPLAQNPTSEGQAEERVLATTMTKKKNKKSNKTSLSLFAAAAAEIPILDQEAKVTKKRKTSKEKEPSGYSPLPLDLGQTQPQGTNAPHASKPLPVASFLEAPARSLAPMLEEVEAEVAMGKRKMRMEQKVAALPLAQNSTSEGQAEERVLATTTTTKKKKHKERNKTPLSLFAAAAAAEIPILEQEAKVTKKRKSSKEQDPSGYLPLPLDLGQTQPQGTNAPHASKPLPAAPFLEAATDVVMRKRKLRKEQKVVALSLAQNTTLEEQREDAMMAKMKKQEERKPPPSTSVAAETTIWEQEAKVNKKQKQRKQQEQSGESPLPLDPGQTHSQGGKAPLEQEREADGRKDSSTKKSNGKRPHVRVLSKRELIKESSKKQPVLPEGFVAFSDFVPSCTEQNPDHPPPYIAFFDQFRYKPVRGDHNPPLPRTPDRLSRFTANETYTICNSNTSIASKTKQQDLGLGSQEKQNAQVKEKPQKKKQRKQSGNSLPIDPTQTCCVQIQGTPEQDEEADARKVDNIKKSNGNKPRVRAPSKHELFKEQMLPELSELSANGTSKATNSVARKSKKKDSYPGSASGSQEKLHANEKKNPEKKQRKPPPLLTRAEKCSDKYRRVPLDQLIPPPRSPHNLLQEKYASDPWKVIVICMLLNLTQGIQVKRIIEGFFECYPDAQSACNADPDKMAGYLAPLGLQHVKTTRIQRFSKEYVEKEWTYITELCGVGKYAADAYAIFCAGRATEVVPKDHKLVDYWKYACFELPMMQGS</sequence>
<accession>A0ACD5VHH5</accession>
<dbReference type="Proteomes" id="UP001732700">
    <property type="component" value="Chromosome 3A"/>
</dbReference>
<evidence type="ECO:0000313" key="1">
    <source>
        <dbReference type="EnsemblPlants" id="AVESA.00010b.r2.3AG0422980.1.CDS"/>
    </source>
</evidence>
<proteinExistence type="predicted"/>
<protein>
    <submittedName>
        <fullName evidence="1">Uncharacterized protein</fullName>
    </submittedName>
</protein>